<dbReference type="GO" id="GO:0006809">
    <property type="term" value="P:nitric oxide biosynthetic process"/>
    <property type="evidence" value="ECO:0007669"/>
    <property type="project" value="InterPro"/>
</dbReference>
<feature type="binding site" evidence="16">
    <location>
        <position position="148"/>
    </location>
    <ligand>
        <name>Mo-molybdopterin</name>
        <dbReference type="ChEBI" id="CHEBI:71302"/>
    </ligand>
    <ligandPart>
        <name>Mo</name>
        <dbReference type="ChEBI" id="CHEBI:28685"/>
    </ligandPart>
</feature>
<gene>
    <name evidence="19" type="ORF">JKP88DRAFT_351673</name>
</gene>
<dbReference type="SUPFAM" id="SSF63380">
    <property type="entry name" value="Riboflavin synthase domain-like"/>
    <property type="match status" value="1"/>
</dbReference>
<evidence type="ECO:0000256" key="12">
    <source>
        <dbReference type="ARBA" id="ARBA00023004"/>
    </source>
</evidence>
<dbReference type="PRINTS" id="PR00371">
    <property type="entry name" value="FPNCR"/>
</dbReference>
<dbReference type="InterPro" id="IPR017927">
    <property type="entry name" value="FAD-bd_FR_type"/>
</dbReference>
<dbReference type="FunFam" id="2.40.30.10:FF:000021">
    <property type="entry name" value="NADH-cytochrome b5 reductase"/>
    <property type="match status" value="1"/>
</dbReference>
<dbReference type="GO" id="GO:0030151">
    <property type="term" value="F:molybdenum ion binding"/>
    <property type="evidence" value="ECO:0007669"/>
    <property type="project" value="InterPro"/>
</dbReference>
<evidence type="ECO:0000256" key="15">
    <source>
        <dbReference type="PIRNR" id="PIRNR000233"/>
    </source>
</evidence>
<dbReference type="GO" id="GO:0050464">
    <property type="term" value="F:nitrate reductase (NADPH) activity"/>
    <property type="evidence" value="ECO:0007669"/>
    <property type="project" value="InterPro"/>
</dbReference>
<evidence type="ECO:0000256" key="13">
    <source>
        <dbReference type="ARBA" id="ARBA00023063"/>
    </source>
</evidence>
<dbReference type="Gene3D" id="3.10.120.10">
    <property type="entry name" value="Cytochrome b5-like heme/steroid binding domain"/>
    <property type="match status" value="1"/>
</dbReference>
<dbReference type="InterPro" id="IPR008333">
    <property type="entry name" value="Cbr1-like_FAD-bd_dom"/>
</dbReference>
<dbReference type="InterPro" id="IPR001433">
    <property type="entry name" value="OxRdtase_FAD/NAD-bd"/>
</dbReference>
<evidence type="ECO:0000256" key="11">
    <source>
        <dbReference type="ARBA" id="ARBA00023002"/>
    </source>
</evidence>
<protein>
    <recommendedName>
        <fullName evidence="15">Nitrate reductase</fullName>
    </recommendedName>
</protein>
<dbReference type="CDD" id="cd06183">
    <property type="entry name" value="cyt_b5_reduct_like"/>
    <property type="match status" value="1"/>
</dbReference>
<organism evidence="19 20">
    <name type="scientific">Tribonema minus</name>
    <dbReference type="NCBI Taxonomy" id="303371"/>
    <lineage>
        <taxon>Eukaryota</taxon>
        <taxon>Sar</taxon>
        <taxon>Stramenopiles</taxon>
        <taxon>Ochrophyta</taxon>
        <taxon>PX clade</taxon>
        <taxon>Xanthophyceae</taxon>
        <taxon>Tribonematales</taxon>
        <taxon>Tribonemataceae</taxon>
        <taxon>Tribonema</taxon>
    </lineage>
</organism>
<keyword evidence="13 15" id="KW-0534">Nitrate assimilation</keyword>
<reference evidence="19" key="1">
    <citation type="submission" date="2021-02" db="EMBL/GenBank/DDBJ databases">
        <title>First Annotated Genome of the Yellow-green Alga Tribonema minus.</title>
        <authorList>
            <person name="Mahan K.M."/>
        </authorList>
    </citation>
    <scope>NUCLEOTIDE SEQUENCE</scope>
    <source>
        <strain evidence="19">UTEX B ZZ1240</strain>
    </source>
</reference>
<dbReference type="FunFam" id="3.90.420.10:FF:000003">
    <property type="entry name" value="Nitrate reductase"/>
    <property type="match status" value="1"/>
</dbReference>
<evidence type="ECO:0000256" key="2">
    <source>
        <dbReference type="ARBA" id="ARBA00001974"/>
    </source>
</evidence>
<keyword evidence="12" id="KW-0408">Iron</keyword>
<evidence type="ECO:0000256" key="10">
    <source>
        <dbReference type="ARBA" id="ARBA00022827"/>
    </source>
</evidence>
<keyword evidence="20" id="KW-1185">Reference proteome</keyword>
<evidence type="ECO:0000256" key="5">
    <source>
        <dbReference type="ARBA" id="ARBA00011738"/>
    </source>
</evidence>
<dbReference type="PROSITE" id="PS00191">
    <property type="entry name" value="CYTOCHROME_B5_1"/>
    <property type="match status" value="1"/>
</dbReference>
<keyword evidence="10" id="KW-0274">FAD</keyword>
<dbReference type="PANTHER" id="PTHR19372">
    <property type="entry name" value="SULFITE REDUCTASE"/>
    <property type="match status" value="1"/>
</dbReference>
<dbReference type="GO" id="GO:0006790">
    <property type="term" value="P:sulfur compound metabolic process"/>
    <property type="evidence" value="ECO:0007669"/>
    <property type="project" value="TreeGrafter"/>
</dbReference>
<comment type="similarity">
    <text evidence="4 15">Belongs to the nitrate reductase family.</text>
</comment>
<dbReference type="GO" id="GO:0043546">
    <property type="term" value="F:molybdopterin cofactor binding"/>
    <property type="evidence" value="ECO:0007669"/>
    <property type="project" value="TreeGrafter"/>
</dbReference>
<dbReference type="FunFam" id="3.40.50.80:FF:000025">
    <property type="entry name" value="Nitrate reductase [NADH]"/>
    <property type="match status" value="1"/>
</dbReference>
<dbReference type="Gene3D" id="2.60.40.650">
    <property type="match status" value="1"/>
</dbReference>
<keyword evidence="11" id="KW-0560">Oxidoreductase</keyword>
<keyword evidence="14" id="KW-1015">Disulfide bond</keyword>
<evidence type="ECO:0000256" key="6">
    <source>
        <dbReference type="ARBA" id="ARBA00022505"/>
    </source>
</evidence>
<dbReference type="OrthoDB" id="432685at2759"/>
<feature type="domain" description="Cytochrome b5 heme-binding" evidence="17">
    <location>
        <begin position="493"/>
        <end position="565"/>
    </location>
</feature>
<evidence type="ECO:0000259" key="17">
    <source>
        <dbReference type="PROSITE" id="PS50255"/>
    </source>
</evidence>
<evidence type="ECO:0000256" key="7">
    <source>
        <dbReference type="ARBA" id="ARBA00022617"/>
    </source>
</evidence>
<keyword evidence="6 16" id="KW-0500">Molybdenum</keyword>
<dbReference type="GO" id="GO:0042128">
    <property type="term" value="P:nitrate assimilation"/>
    <property type="evidence" value="ECO:0007669"/>
    <property type="project" value="UniProtKB-KW"/>
</dbReference>
<dbReference type="PRINTS" id="PR00406">
    <property type="entry name" value="CYTB5RDTASE"/>
</dbReference>
<dbReference type="InterPro" id="IPR017938">
    <property type="entry name" value="Riboflavin_synthase-like_b-brl"/>
</dbReference>
<dbReference type="Pfam" id="PF00174">
    <property type="entry name" value="Oxidored_molyb"/>
    <property type="match status" value="1"/>
</dbReference>
<dbReference type="InterPro" id="IPR036400">
    <property type="entry name" value="Cyt_B5-like_heme/steroid_sf"/>
</dbReference>
<dbReference type="PANTHER" id="PTHR19372:SF7">
    <property type="entry name" value="SULFITE OXIDASE, MITOCHONDRIAL"/>
    <property type="match status" value="1"/>
</dbReference>
<dbReference type="InterPro" id="IPR014756">
    <property type="entry name" value="Ig_E-set"/>
</dbReference>
<evidence type="ECO:0000256" key="1">
    <source>
        <dbReference type="ARBA" id="ARBA00001971"/>
    </source>
</evidence>
<evidence type="ECO:0000313" key="20">
    <source>
        <dbReference type="Proteomes" id="UP000664859"/>
    </source>
</evidence>
<dbReference type="SUPFAM" id="SSF56524">
    <property type="entry name" value="Oxidoreductase molybdopterin-binding domain"/>
    <property type="match status" value="1"/>
</dbReference>
<sequence length="863" mass="94492">MVAMTKGKPVTGAVQSSCPEKQDAVLARIKGSRYYEPTFMPPAEEVVDIDAKDQGTPDDWVPRHPELVRLTGRHPFNVEPPVDRLYNHGFITPASLHYVRNHGAVPRLSADAHVLRVGGAVSTPLELTMDWLRGGALPEVTLPVTLVCAGNRRKEENMVRQGLGFSWGPAAVSTAMWTGVWLRDVLAHAGIKEHAEGAHHVCMTGADKLPNGYYGTSIRREVAMDPAADVLLAYKMNGHELTPDHGYPLRVIIPGYIGGRMIKWLTDITVGEAESDSHYHYFDNRVLPPQVDAERALAEGWWYKPQYIINELNINSAIVYPRHDEVIPLAGPGAKSEYTMSGYAYAGGGLAITRVEVSFDEGATWELAELIVPEKPRHMGRYWCWSFWQYKVDVARLLSAREITCRAWQGQNTQPKDLTWNVLGMMNNSHFRAKIHPARGASNHLGLRFEHPTQPGPQPGGWMVKSEDPAPAAVKAAAAPVKKAVEGKAVGPITEAELARHGSEADCWIAVEGRVYDVTAFLHDHPGGGDSITLSAGQDATDEFNALHSTKARAMLDDYYIGDLLSAEDAAAAPLKSAAATPVTAPASPNCAPQPREDDLVALNPKKKVKVPLIEREELTHDTRRLRFGLPSPAHRLGLPVGKHLFISGQWKGEFVMRAYTPITGDEVRGYVDLVVKVYRPCERFPEGGKMSQLLDSLALGDTLDLKGPLGEIEYLGRSAFAIRNAPPRTVRHVGMLAGGTGITPMYQVARAVLSDPADDTRLWLLAANQTEDDILLRNELDALVAAHPQRLRVHYTVDRVVGDAAAWPYSTGFITKEMIAAHLPPAADDAVAFMCGPPPMLKFACVPNLQALGYAEGSYFSF</sequence>
<dbReference type="SUPFAM" id="SSF52343">
    <property type="entry name" value="Ferredoxin reductase-like, C-terminal NADP-linked domain"/>
    <property type="match status" value="1"/>
</dbReference>
<dbReference type="Pfam" id="PF03404">
    <property type="entry name" value="Mo-co_dimer"/>
    <property type="match status" value="1"/>
</dbReference>
<comment type="cofactor">
    <cofactor evidence="2">
        <name>FAD</name>
        <dbReference type="ChEBI" id="CHEBI:57692"/>
    </cofactor>
</comment>
<dbReference type="InterPro" id="IPR036374">
    <property type="entry name" value="OxRdtase_Mopterin-bd_sf"/>
</dbReference>
<dbReference type="EMBL" id="JAFCMP010000555">
    <property type="protein sequence ID" value="KAG5175018.1"/>
    <property type="molecule type" value="Genomic_DNA"/>
</dbReference>
<comment type="function">
    <text evidence="3 15">Nitrate reductase is a key enzyme involved in the first step of nitrate assimilation in plants, fungi and bacteria.</text>
</comment>
<dbReference type="Gene3D" id="3.40.50.80">
    <property type="entry name" value="Nucleotide-binding domain of ferredoxin-NADP reductase (FNR) module"/>
    <property type="match status" value="1"/>
</dbReference>
<keyword evidence="7" id="KW-0349">Heme</keyword>
<dbReference type="InterPro" id="IPR005066">
    <property type="entry name" value="MoCF_OxRdtse_dimer"/>
</dbReference>
<name>A0A835YIE1_9STRA</name>
<evidence type="ECO:0000256" key="16">
    <source>
        <dbReference type="PIRSR" id="PIRSR000233-1"/>
    </source>
</evidence>
<dbReference type="Proteomes" id="UP000664859">
    <property type="component" value="Unassembled WGS sequence"/>
</dbReference>
<dbReference type="PROSITE" id="PS51384">
    <property type="entry name" value="FAD_FR"/>
    <property type="match status" value="1"/>
</dbReference>
<dbReference type="InterPro" id="IPR012137">
    <property type="entry name" value="Nitr_rd_NADH"/>
</dbReference>
<dbReference type="InterPro" id="IPR039261">
    <property type="entry name" value="FNR_nucleotide-bd"/>
</dbReference>
<dbReference type="InterPro" id="IPR001709">
    <property type="entry name" value="Flavoprot_Pyr_Nucl_cyt_Rdtase"/>
</dbReference>
<evidence type="ECO:0000256" key="9">
    <source>
        <dbReference type="ARBA" id="ARBA00022723"/>
    </source>
</evidence>
<dbReference type="PIRSF" id="PIRSF000233">
    <property type="entry name" value="Nitr_rd_NADH"/>
    <property type="match status" value="1"/>
</dbReference>
<dbReference type="SMART" id="SM01117">
    <property type="entry name" value="Cyt-b5"/>
    <property type="match status" value="1"/>
</dbReference>
<dbReference type="GO" id="GO:0008482">
    <property type="term" value="F:sulfite oxidase activity"/>
    <property type="evidence" value="ECO:0007669"/>
    <property type="project" value="TreeGrafter"/>
</dbReference>
<accession>A0A835YIE1</accession>
<proteinExistence type="inferred from homology"/>
<keyword evidence="9 16" id="KW-0479">Metal-binding</keyword>
<comment type="subunit">
    <text evidence="5">Homodimer.</text>
</comment>
<dbReference type="Gene3D" id="3.90.420.10">
    <property type="entry name" value="Oxidoreductase, molybdopterin-binding domain"/>
    <property type="match status" value="1"/>
</dbReference>
<dbReference type="SUPFAM" id="SSF81296">
    <property type="entry name" value="E set domains"/>
    <property type="match status" value="1"/>
</dbReference>
<evidence type="ECO:0000256" key="4">
    <source>
        <dbReference type="ARBA" id="ARBA00006253"/>
    </source>
</evidence>
<evidence type="ECO:0000259" key="18">
    <source>
        <dbReference type="PROSITE" id="PS51384"/>
    </source>
</evidence>
<dbReference type="GO" id="GO:0020037">
    <property type="term" value="F:heme binding"/>
    <property type="evidence" value="ECO:0007669"/>
    <property type="project" value="InterPro"/>
</dbReference>
<feature type="domain" description="FAD-binding FR-type" evidence="18">
    <location>
        <begin position="606"/>
        <end position="716"/>
    </location>
</feature>
<dbReference type="InterPro" id="IPR000572">
    <property type="entry name" value="OxRdtase_Mopterin-bd_dom"/>
</dbReference>
<dbReference type="Pfam" id="PF00173">
    <property type="entry name" value="Cyt-b5"/>
    <property type="match status" value="1"/>
</dbReference>
<comment type="cofactor">
    <cofactor evidence="16">
        <name>Mo-molybdopterin</name>
        <dbReference type="ChEBI" id="CHEBI:71302"/>
    </cofactor>
    <text evidence="16">Binds 1 Mo-molybdopterin (Mo-MPT) cofactor per subunit.</text>
</comment>
<evidence type="ECO:0000256" key="14">
    <source>
        <dbReference type="ARBA" id="ARBA00023157"/>
    </source>
</evidence>
<dbReference type="Pfam" id="PF00175">
    <property type="entry name" value="NAD_binding_1"/>
    <property type="match status" value="1"/>
</dbReference>
<dbReference type="PRINTS" id="PR00363">
    <property type="entry name" value="CYTOCHROMEB5"/>
</dbReference>
<keyword evidence="8" id="KW-0285">Flavoprotein</keyword>
<dbReference type="SUPFAM" id="SSF55856">
    <property type="entry name" value="Cytochrome b5-like heme/steroid binding domain"/>
    <property type="match status" value="1"/>
</dbReference>
<comment type="caution">
    <text evidence="19">The sequence shown here is derived from an EMBL/GenBank/DDBJ whole genome shotgun (WGS) entry which is preliminary data.</text>
</comment>
<dbReference type="PROSITE" id="PS50255">
    <property type="entry name" value="CYTOCHROME_B5_2"/>
    <property type="match status" value="1"/>
</dbReference>
<evidence type="ECO:0000256" key="8">
    <source>
        <dbReference type="ARBA" id="ARBA00022630"/>
    </source>
</evidence>
<dbReference type="FunFam" id="3.10.120.10:FF:000007">
    <property type="entry name" value="Sulfite oxidase, mitochondrial"/>
    <property type="match status" value="1"/>
</dbReference>
<dbReference type="InterPro" id="IPR001199">
    <property type="entry name" value="Cyt_B5-like_heme/steroid-bd"/>
</dbReference>
<dbReference type="Gene3D" id="2.40.30.10">
    <property type="entry name" value="Translation factors"/>
    <property type="match status" value="1"/>
</dbReference>
<evidence type="ECO:0000313" key="19">
    <source>
        <dbReference type="EMBL" id="KAG5175018.1"/>
    </source>
</evidence>
<comment type="cofactor">
    <cofactor evidence="1">
        <name>heme</name>
        <dbReference type="ChEBI" id="CHEBI:30413"/>
    </cofactor>
</comment>
<dbReference type="PRINTS" id="PR00407">
    <property type="entry name" value="EUMOPTERIN"/>
</dbReference>
<evidence type="ECO:0000256" key="3">
    <source>
        <dbReference type="ARBA" id="ARBA00003838"/>
    </source>
</evidence>
<dbReference type="Pfam" id="PF00970">
    <property type="entry name" value="FAD_binding_6"/>
    <property type="match status" value="1"/>
</dbReference>
<dbReference type="InterPro" id="IPR018506">
    <property type="entry name" value="Cyt_B5_heme-BS"/>
</dbReference>
<dbReference type="AlphaFoldDB" id="A0A835YIE1"/>
<dbReference type="InterPro" id="IPR008335">
    <property type="entry name" value="Mopterin_OxRdtase_euk"/>
</dbReference>